<dbReference type="Pfam" id="PF03281">
    <property type="entry name" value="Mab-21"/>
    <property type="match status" value="1"/>
</dbReference>
<accession>A0A9D4N287</accession>
<name>A0A9D4N287_DREPO</name>
<dbReference type="Proteomes" id="UP000828390">
    <property type="component" value="Unassembled WGS sequence"/>
</dbReference>
<feature type="domain" description="Mab-21-like nucleotidyltransferase" evidence="1">
    <location>
        <begin position="175"/>
        <end position="258"/>
    </location>
</feature>
<organism evidence="2 3">
    <name type="scientific">Dreissena polymorpha</name>
    <name type="common">Zebra mussel</name>
    <name type="synonym">Mytilus polymorpha</name>
    <dbReference type="NCBI Taxonomy" id="45954"/>
    <lineage>
        <taxon>Eukaryota</taxon>
        <taxon>Metazoa</taxon>
        <taxon>Spiralia</taxon>
        <taxon>Lophotrochozoa</taxon>
        <taxon>Mollusca</taxon>
        <taxon>Bivalvia</taxon>
        <taxon>Autobranchia</taxon>
        <taxon>Heteroconchia</taxon>
        <taxon>Euheterodonta</taxon>
        <taxon>Imparidentia</taxon>
        <taxon>Neoheterodontei</taxon>
        <taxon>Myida</taxon>
        <taxon>Dreissenoidea</taxon>
        <taxon>Dreissenidae</taxon>
        <taxon>Dreissena</taxon>
    </lineage>
</organism>
<evidence type="ECO:0000259" key="1">
    <source>
        <dbReference type="Pfam" id="PF03281"/>
    </source>
</evidence>
<proteinExistence type="predicted"/>
<dbReference type="EMBL" id="JAIWYP010000001">
    <property type="protein sequence ID" value="KAH3885939.1"/>
    <property type="molecule type" value="Genomic_DNA"/>
</dbReference>
<keyword evidence="3" id="KW-1185">Reference proteome</keyword>
<dbReference type="PANTHER" id="PTHR10656:SF69">
    <property type="entry name" value="MAB-21-LIKE HHH_H2TH-LIKE DOMAIN-CONTAINING PROTEIN"/>
    <property type="match status" value="1"/>
</dbReference>
<comment type="caution">
    <text evidence="2">The sequence shown here is derived from an EMBL/GenBank/DDBJ whole genome shotgun (WGS) entry which is preliminary data.</text>
</comment>
<dbReference type="SMART" id="SM01265">
    <property type="entry name" value="Mab-21"/>
    <property type="match status" value="1"/>
</dbReference>
<reference evidence="2" key="1">
    <citation type="journal article" date="2019" name="bioRxiv">
        <title>The Genome of the Zebra Mussel, Dreissena polymorpha: A Resource for Invasive Species Research.</title>
        <authorList>
            <person name="McCartney M.A."/>
            <person name="Auch B."/>
            <person name="Kono T."/>
            <person name="Mallez S."/>
            <person name="Zhang Y."/>
            <person name="Obille A."/>
            <person name="Becker A."/>
            <person name="Abrahante J.E."/>
            <person name="Garbe J."/>
            <person name="Badalamenti J.P."/>
            <person name="Herman A."/>
            <person name="Mangelson H."/>
            <person name="Liachko I."/>
            <person name="Sullivan S."/>
            <person name="Sone E.D."/>
            <person name="Koren S."/>
            <person name="Silverstein K.A.T."/>
            <person name="Beckman K.B."/>
            <person name="Gohl D.M."/>
        </authorList>
    </citation>
    <scope>NUCLEOTIDE SEQUENCE</scope>
    <source>
        <strain evidence="2">Duluth1</strain>
        <tissue evidence="2">Whole animal</tissue>
    </source>
</reference>
<sequence length="429" mass="50036">MPIRFSLQYICSNQLQVPWERESIETCTVMNSLGYGSQIIQARGDAYRKHDRIGCSLFGSLTMITTGSKAEGVTSFFESDRDIMYVEKYIMCLEKDVSSYTLPMETTVFTLNTGVCYHGHCILVLERRGVNISNQVHNALLAYENGRALLSSDLYVNAFDEALDVSAIERHERAGPSIPRSINGELHRIYHVDFVHSLRCYCPSIIRKWAERRRRWPPPDVVHKVVSMGAFVTPVGFKGSEYKHVEWRICFNTGENYLVSCLNNTQVYMYVLIKMIIKEVLKPLKKVLWIAEKNPQELFNERTLFYWLREVLVDLRSAILTEHLSYFMIPERNLMAACEMEECQKRVWVQIITNMIEEGPNVLLRLPKIRKAIISHPEPLMWFRKKRLELELLSLKRMNRYGYLKNVIGVVTESDTMLQAINRRRYEII</sequence>
<dbReference type="InterPro" id="IPR024810">
    <property type="entry name" value="MAB21L/cGLR"/>
</dbReference>
<dbReference type="PANTHER" id="PTHR10656">
    <property type="entry name" value="CELL FATE DETERMINING PROTEIN MAB21-RELATED"/>
    <property type="match status" value="1"/>
</dbReference>
<dbReference type="Gene3D" id="1.10.1410.40">
    <property type="match status" value="1"/>
</dbReference>
<dbReference type="InterPro" id="IPR046903">
    <property type="entry name" value="Mab-21-like_nuc_Trfase"/>
</dbReference>
<protein>
    <recommendedName>
        <fullName evidence="1">Mab-21-like nucleotidyltransferase domain-containing protein</fullName>
    </recommendedName>
</protein>
<dbReference type="AlphaFoldDB" id="A0A9D4N287"/>
<evidence type="ECO:0000313" key="2">
    <source>
        <dbReference type="EMBL" id="KAH3885939.1"/>
    </source>
</evidence>
<reference evidence="2" key="2">
    <citation type="submission" date="2020-11" db="EMBL/GenBank/DDBJ databases">
        <authorList>
            <person name="McCartney M.A."/>
            <person name="Auch B."/>
            <person name="Kono T."/>
            <person name="Mallez S."/>
            <person name="Becker A."/>
            <person name="Gohl D.M."/>
            <person name="Silverstein K.A.T."/>
            <person name="Koren S."/>
            <person name="Bechman K.B."/>
            <person name="Herman A."/>
            <person name="Abrahante J.E."/>
            <person name="Garbe J."/>
        </authorList>
    </citation>
    <scope>NUCLEOTIDE SEQUENCE</scope>
    <source>
        <strain evidence="2">Duluth1</strain>
        <tissue evidence="2">Whole animal</tissue>
    </source>
</reference>
<evidence type="ECO:0000313" key="3">
    <source>
        <dbReference type="Proteomes" id="UP000828390"/>
    </source>
</evidence>
<gene>
    <name evidence="2" type="ORF">DPMN_009936</name>
</gene>